<evidence type="ECO:0008006" key="4">
    <source>
        <dbReference type="Google" id="ProtNLM"/>
    </source>
</evidence>
<proteinExistence type="predicted"/>
<dbReference type="Gene3D" id="3.30.50.20">
    <property type="entry name" value="prophage-derive protein ybcO"/>
    <property type="match status" value="1"/>
</dbReference>
<dbReference type="Proteomes" id="UP000515274">
    <property type="component" value="Segment"/>
</dbReference>
<reference evidence="2 3" key="1">
    <citation type="submission" date="2020-07" db="EMBL/GenBank/DDBJ databases">
        <title>Ralstonia phages.</title>
        <authorList>
            <person name="Trotereau A."/>
            <person name="Boyer C."/>
            <person name="Torres-Barcelo C."/>
        </authorList>
    </citation>
    <scope>NUCLEOTIDE SEQUENCE [LARGE SCALE GENOMIC DNA]</scope>
</reference>
<sequence length="131" mass="14788">MKRSAPLVRKAPISRGTSQLKRTAMKKRAPKKRPGNDKRMLDACRDQHCFLEVPSVCCGDTATVVPCHANWSEYGKGAGIKADDKFTVPGCWRCHAWLDQGKAPADEKRQTWERAYKRWAAYREQNIGIAA</sequence>
<accession>A0A7G5BA87</accession>
<organism evidence="2 3">
    <name type="scientific">Ralstonia phage Gerry</name>
    <dbReference type="NCBI Taxonomy" id="2759727"/>
    <lineage>
        <taxon>Viruses</taxon>
        <taxon>Duplodnaviria</taxon>
        <taxon>Heunggongvirae</taxon>
        <taxon>Uroviricota</taxon>
        <taxon>Caudoviricetes</taxon>
        <taxon>Cimandefvirus</taxon>
        <taxon>Cimandefvirus Ggerry</taxon>
    </lineage>
</organism>
<dbReference type="Pfam" id="PF07102">
    <property type="entry name" value="YbcO"/>
    <property type="match status" value="1"/>
</dbReference>
<evidence type="ECO:0000313" key="3">
    <source>
        <dbReference type="Proteomes" id="UP000515274"/>
    </source>
</evidence>
<dbReference type="InterPro" id="IPR010774">
    <property type="entry name" value="YbcO"/>
</dbReference>
<evidence type="ECO:0000313" key="2">
    <source>
        <dbReference type="EMBL" id="QMV33210.1"/>
    </source>
</evidence>
<gene>
    <name evidence="2" type="ORF">23F_00049</name>
</gene>
<protein>
    <recommendedName>
        <fullName evidence="4">DUF1364 family protein</fullName>
    </recommendedName>
</protein>
<name>A0A7G5BA87_9CAUD</name>
<feature type="region of interest" description="Disordered" evidence="1">
    <location>
        <begin position="1"/>
        <end position="39"/>
    </location>
</feature>
<evidence type="ECO:0000256" key="1">
    <source>
        <dbReference type="SAM" id="MobiDB-lite"/>
    </source>
</evidence>
<keyword evidence="3" id="KW-1185">Reference proteome</keyword>
<feature type="compositionally biased region" description="Basic residues" evidence="1">
    <location>
        <begin position="23"/>
        <end position="33"/>
    </location>
</feature>
<dbReference type="EMBL" id="MT740739">
    <property type="protein sequence ID" value="QMV33210.1"/>
    <property type="molecule type" value="Genomic_DNA"/>
</dbReference>